<organism evidence="5 6">
    <name type="scientific">Candidatus Polarisedimenticola svalbardensis</name>
    <dbReference type="NCBI Taxonomy" id="2886004"/>
    <lineage>
        <taxon>Bacteria</taxon>
        <taxon>Pseudomonadati</taxon>
        <taxon>Acidobacteriota</taxon>
        <taxon>Candidatus Polarisedimenticolia</taxon>
        <taxon>Candidatus Polarisedimenticolales</taxon>
        <taxon>Candidatus Polarisedimenticolaceae</taxon>
        <taxon>Candidatus Polarisedimenticola</taxon>
    </lineage>
</organism>
<feature type="chain" id="PRO_5035213613" evidence="3">
    <location>
        <begin position="24"/>
        <end position="1103"/>
    </location>
</feature>
<feature type="domain" description="Amidohydrolase-related" evidence="4">
    <location>
        <begin position="956"/>
        <end position="1055"/>
    </location>
</feature>
<evidence type="ECO:0000259" key="4">
    <source>
        <dbReference type="Pfam" id="PF01979"/>
    </source>
</evidence>
<sequence>MNSLHRSIGVALAGLLLASGSFAGEKSKDDDTPEWDVSNPPGEWNSITIDTAETTWSSVDVSPDGETVVFDMLGDIFSVPIKGGKVKSLATGIEWNFQPRFSPDGSRIAFISDRGGADNIWIMNADGSAPRAVSEEGEHIVHNPNWSPDGAYIVAKKSFTSTRSIPAGEIWMFHHGGGEGVQLIERPFGKAAQKNIAEPAFSPDGRYVYFSQDATAGRVWQYNKDSTGQIFVIKRLDRETGEVEVVVSGAGGAIRPTPSPDGKTLAFVKRTSGFTSAIYTKDLESGRELPVYTALDRDLQEADGSMGNTPAIAWTPDNRSIVFWAGGRIRRVDVETKEAAVIPVQVKVKKKIAPALRFPVDMAPETFDVRMLRWAQVSPDGTKVIFQALGHIFLKDLESGDQRRFIAAPDTNEFYPVFSPDGNRIAFTTWNDDDLGTVEIMNTDFTGRTTVAANGHFVEPRFSSDGSMLTYRKITGGYLLSGLWSMEPGIYLTPTDPDKGETKRISKTGFNPHFDADGTRVFFSTVEDNTQLVLKSVNLDGLEERTHVKGDMNLEYQVSPDGRWLAFIEQFNAWVAPMPRTGKPVTLGPTTKSIPVKKVSARSGEFLHWSADSRALHWAHGATLYSRKLNDVFAFMEGAPQELPEPVTEGLDLTFSAGTDIPAGVIALTGGRVVTMRDAGKRREVIENGTVLIRDNRIAAVGAADSITIPGDATVIDASGKTIVPGLVDAHAHGAMANNEITPQQNWIQMANLAFGVTTIHDPSNDSTEIFAAAEMQRAGLLVAPHIYSTGTILYGAHAPGYRSVIENYDDAEFHVRRLKELGAISVKSYQQPRRNQRQQVIAAGRKLGIMVVPEGGAKFQTNMSEIADGHTGIEHAIPIARGYDDVRQFWSASETGYTPTFVVAYGGISGENYWYDRTNVWENERLMAFTPRFIIEPRSIRREKAPDMHYNHIKVAEFAKELRDDGVTVHIGAHGQRAGLAAHWEIWSMVQGGFTPWEALRGATIDGASYLGMDGDVGSIEVGKLADLAVIDGNPLEDIRASENVTWTMIGGRLYDAATMNQIAPDKIERAGFFFEKEGGDTVHPVTMEYFQEFREKHGWVH</sequence>
<dbReference type="InterPro" id="IPR011059">
    <property type="entry name" value="Metal-dep_hydrolase_composite"/>
</dbReference>
<accession>A0A8J6XUJ7</accession>
<dbReference type="SUPFAM" id="SSF51556">
    <property type="entry name" value="Metallo-dependent hydrolases"/>
    <property type="match status" value="1"/>
</dbReference>
<feature type="region of interest" description="Disordered" evidence="2">
    <location>
        <begin position="24"/>
        <end position="44"/>
    </location>
</feature>
<keyword evidence="3" id="KW-0732">Signal</keyword>
<proteinExistence type="inferred from homology"/>
<dbReference type="Gene3D" id="2.30.40.10">
    <property type="entry name" value="Urease, subunit C, domain 1"/>
    <property type="match status" value="1"/>
</dbReference>
<dbReference type="Gene3D" id="3.40.50.10910">
    <property type="entry name" value="Amidohydrolase"/>
    <property type="match status" value="1"/>
</dbReference>
<dbReference type="SUPFAM" id="SSF51338">
    <property type="entry name" value="Composite domain of metallo-dependent hydrolases"/>
    <property type="match status" value="1"/>
</dbReference>
<protein>
    <submittedName>
        <fullName evidence="5">PD40 domain-containing protein</fullName>
    </submittedName>
</protein>
<dbReference type="InterPro" id="IPR032466">
    <property type="entry name" value="Metal_Hydrolase"/>
</dbReference>
<dbReference type="Proteomes" id="UP000648239">
    <property type="component" value="Unassembled WGS sequence"/>
</dbReference>
<dbReference type="Gene3D" id="1.20.58.520">
    <property type="entry name" value="Amidohydrolase"/>
    <property type="match status" value="1"/>
</dbReference>
<evidence type="ECO:0000256" key="1">
    <source>
        <dbReference type="ARBA" id="ARBA00009820"/>
    </source>
</evidence>
<dbReference type="InterPro" id="IPR011659">
    <property type="entry name" value="WD40"/>
</dbReference>
<dbReference type="GO" id="GO:0016810">
    <property type="term" value="F:hydrolase activity, acting on carbon-nitrogen (but not peptide) bonds"/>
    <property type="evidence" value="ECO:0007669"/>
    <property type="project" value="InterPro"/>
</dbReference>
<name>A0A8J6XUJ7_9BACT</name>
<dbReference type="Pfam" id="PF07676">
    <property type="entry name" value="PD40"/>
    <property type="match status" value="4"/>
</dbReference>
<dbReference type="Gene3D" id="2.130.10.10">
    <property type="entry name" value="YVTN repeat-like/Quinoprotein amine dehydrogenase"/>
    <property type="match status" value="1"/>
</dbReference>
<dbReference type="Gene3D" id="2.120.10.30">
    <property type="entry name" value="TolB, C-terminal domain"/>
    <property type="match status" value="2"/>
</dbReference>
<dbReference type="PANTHER" id="PTHR36842:SF1">
    <property type="entry name" value="PROTEIN TOLB"/>
    <property type="match status" value="1"/>
</dbReference>
<dbReference type="InterPro" id="IPR011042">
    <property type="entry name" value="6-blade_b-propeller_TolB-like"/>
</dbReference>
<comment type="similarity">
    <text evidence="1">Belongs to the TolB family.</text>
</comment>
<evidence type="ECO:0000256" key="3">
    <source>
        <dbReference type="SAM" id="SignalP"/>
    </source>
</evidence>
<evidence type="ECO:0000313" key="5">
    <source>
        <dbReference type="EMBL" id="MBD3868812.1"/>
    </source>
</evidence>
<dbReference type="PANTHER" id="PTHR36842">
    <property type="entry name" value="PROTEIN TOLB HOMOLOG"/>
    <property type="match status" value="1"/>
</dbReference>
<feature type="signal peptide" evidence="3">
    <location>
        <begin position="1"/>
        <end position="23"/>
    </location>
</feature>
<dbReference type="InterPro" id="IPR006680">
    <property type="entry name" value="Amidohydro-rel"/>
</dbReference>
<comment type="caution">
    <text evidence="5">The sequence shown here is derived from an EMBL/GenBank/DDBJ whole genome shotgun (WGS) entry which is preliminary data.</text>
</comment>
<dbReference type="Pfam" id="PF01979">
    <property type="entry name" value="Amidohydro_1"/>
    <property type="match status" value="1"/>
</dbReference>
<reference evidence="5 6" key="1">
    <citation type="submission" date="2020-08" db="EMBL/GenBank/DDBJ databases">
        <title>Acidobacteriota in marine sediments use diverse sulfur dissimilation pathways.</title>
        <authorList>
            <person name="Wasmund K."/>
        </authorList>
    </citation>
    <scope>NUCLEOTIDE SEQUENCE [LARGE SCALE GENOMIC DNA]</scope>
    <source>
        <strain evidence="5">MAG AM4</strain>
    </source>
</reference>
<dbReference type="Gene3D" id="3.30.110.90">
    <property type="entry name" value="Amidohydrolase"/>
    <property type="match status" value="1"/>
</dbReference>
<dbReference type="InterPro" id="IPR015943">
    <property type="entry name" value="WD40/YVTN_repeat-like_dom_sf"/>
</dbReference>
<dbReference type="SUPFAM" id="SSF69304">
    <property type="entry name" value="Tricorn protease N-terminal domain"/>
    <property type="match status" value="2"/>
</dbReference>
<dbReference type="AlphaFoldDB" id="A0A8J6XUJ7"/>
<evidence type="ECO:0000256" key="2">
    <source>
        <dbReference type="SAM" id="MobiDB-lite"/>
    </source>
</evidence>
<gene>
    <name evidence="5" type="ORF">IFK94_11860</name>
</gene>
<dbReference type="EMBL" id="JACXWD010000044">
    <property type="protein sequence ID" value="MBD3868812.1"/>
    <property type="molecule type" value="Genomic_DNA"/>
</dbReference>
<evidence type="ECO:0000313" key="6">
    <source>
        <dbReference type="Proteomes" id="UP000648239"/>
    </source>
</evidence>